<dbReference type="RefSeq" id="WP_282539977.1">
    <property type="nucleotide sequence ID" value="NZ_JASCIS010000076.1"/>
</dbReference>
<comment type="caution">
    <text evidence="1">The sequence shown here is derived from an EMBL/GenBank/DDBJ whole genome shotgun (WGS) entry which is preliminary data.</text>
</comment>
<organism evidence="1 2">
    <name type="scientific">Streptomyces luteolus</name>
    <dbReference type="NCBI Taxonomy" id="3043615"/>
    <lineage>
        <taxon>Bacteria</taxon>
        <taxon>Bacillati</taxon>
        <taxon>Actinomycetota</taxon>
        <taxon>Actinomycetes</taxon>
        <taxon>Kitasatosporales</taxon>
        <taxon>Streptomycetaceae</taxon>
        <taxon>Streptomyces</taxon>
    </lineage>
</organism>
<dbReference type="EMBL" id="JASCIS010000076">
    <property type="protein sequence ID" value="MDI3424151.1"/>
    <property type="molecule type" value="Genomic_DNA"/>
</dbReference>
<reference evidence="1 2" key="1">
    <citation type="submission" date="2023-05" db="EMBL/GenBank/DDBJ databases">
        <title>Draft genome sequence of Streptomyces sp. B-S-A12 isolated from a cave soil in Thailand.</title>
        <authorList>
            <person name="Chamroensaksri N."/>
            <person name="Muangham S."/>
        </authorList>
    </citation>
    <scope>NUCLEOTIDE SEQUENCE [LARGE SCALE GENOMIC DNA]</scope>
    <source>
        <strain evidence="1 2">B-S-A12</strain>
    </source>
</reference>
<proteinExistence type="predicted"/>
<protein>
    <recommendedName>
        <fullName evidence="3">RiboL-PSP-HEPN domain-containing protein</fullName>
    </recommendedName>
</protein>
<dbReference type="Proteomes" id="UP001237105">
    <property type="component" value="Unassembled WGS sequence"/>
</dbReference>
<sequence length="161" mass="17616">MHQKFETAAGYSLSAVSVEQFDLLRLLRNSIVHAGGLPSADLLSVSRALSAASAKNWENLTGAAPSALVAAGRPVDLNQGELVAALAITKSLAEQLNEGLQNALPREVWADLLCEDFRAELSKYTHEHQRARKLPGYARKHFRVIGLTVDEIKKATQRMAW</sequence>
<evidence type="ECO:0000313" key="1">
    <source>
        <dbReference type="EMBL" id="MDI3424151.1"/>
    </source>
</evidence>
<evidence type="ECO:0000313" key="2">
    <source>
        <dbReference type="Proteomes" id="UP001237105"/>
    </source>
</evidence>
<evidence type="ECO:0008006" key="3">
    <source>
        <dbReference type="Google" id="ProtNLM"/>
    </source>
</evidence>
<gene>
    <name evidence="1" type="ORF">QIT00_37450</name>
</gene>
<keyword evidence="2" id="KW-1185">Reference proteome</keyword>
<accession>A0ABT6T8E7</accession>
<name>A0ABT6T8E7_9ACTN</name>